<keyword evidence="5" id="KW-1185">Reference proteome</keyword>
<keyword evidence="1" id="KW-1133">Transmembrane helix</keyword>
<evidence type="ECO:0000256" key="2">
    <source>
        <dbReference type="SAM" id="SignalP"/>
    </source>
</evidence>
<dbReference type="RefSeq" id="WP_237874310.1">
    <property type="nucleotide sequence ID" value="NZ_JAKLUA010000043.1"/>
</dbReference>
<reference evidence="4" key="1">
    <citation type="submission" date="2022-01" db="EMBL/GenBank/DDBJ databases">
        <title>Genome sequnece data of strain Bradyrhizobium sp. nov.</title>
        <authorList>
            <person name="Zhang J."/>
        </authorList>
    </citation>
    <scope>NUCLEOTIDE SEQUENCE</scope>
    <source>
        <strain evidence="4">WYCCWR 12774</strain>
    </source>
</reference>
<feature type="chain" id="PRO_5047096030" evidence="2">
    <location>
        <begin position="29"/>
        <end position="234"/>
    </location>
</feature>
<dbReference type="EMBL" id="JAKLUA010000043">
    <property type="protein sequence ID" value="MCG2673294.1"/>
    <property type="molecule type" value="Genomic_DNA"/>
</dbReference>
<keyword evidence="1" id="KW-0472">Membrane</keyword>
<accession>A0ABS9M2M3</accession>
<evidence type="ECO:0000256" key="1">
    <source>
        <dbReference type="SAM" id="Phobius"/>
    </source>
</evidence>
<sequence>MQFNLLFKRALQLPVAIGLICYSCGAQAASYNVDVFTGYGFSNPFGGSTFVGGGTPSPDTGFVEVRNNGSTTFVGTISTTAVSNFGGDLSSTFLGLTLAAGQAVSFAIGNESSNVGGFNGAFNSVPQTGVIITLNGLFNGQSALLSVADSNIHSGVFATNPFGVSLDNYVLQGGDPFGRDTGDNFEVAQAQGHFNFSSVGAVPEPSTWAMMILGFFGLGFLAYRRKDQLTLGAV</sequence>
<gene>
    <name evidence="4" type="ORF">L6637_41160</name>
</gene>
<organism evidence="4 5">
    <name type="scientific">Bradyrhizobium zhengyangense</name>
    <dbReference type="NCBI Taxonomy" id="2911009"/>
    <lineage>
        <taxon>Bacteria</taxon>
        <taxon>Pseudomonadati</taxon>
        <taxon>Pseudomonadota</taxon>
        <taxon>Alphaproteobacteria</taxon>
        <taxon>Hyphomicrobiales</taxon>
        <taxon>Nitrobacteraceae</taxon>
        <taxon>Bradyrhizobium</taxon>
    </lineage>
</organism>
<evidence type="ECO:0000313" key="4">
    <source>
        <dbReference type="EMBL" id="MCG2673294.1"/>
    </source>
</evidence>
<name>A0ABS9M2M3_9BRAD</name>
<proteinExistence type="predicted"/>
<keyword evidence="2" id="KW-0732">Signal</keyword>
<dbReference type="Proteomes" id="UP001139012">
    <property type="component" value="Unassembled WGS sequence"/>
</dbReference>
<dbReference type="NCBIfam" id="TIGR02595">
    <property type="entry name" value="PEP_CTERM"/>
    <property type="match status" value="1"/>
</dbReference>
<evidence type="ECO:0000313" key="5">
    <source>
        <dbReference type="Proteomes" id="UP001139012"/>
    </source>
</evidence>
<keyword evidence="1" id="KW-0812">Transmembrane</keyword>
<protein>
    <submittedName>
        <fullName evidence="4">PEP-CTERM sorting domain-containing protein</fullName>
    </submittedName>
</protein>
<feature type="domain" description="Ice-binding protein C-terminal" evidence="3">
    <location>
        <begin position="201"/>
        <end position="226"/>
    </location>
</feature>
<dbReference type="Pfam" id="PF07589">
    <property type="entry name" value="PEP-CTERM"/>
    <property type="match status" value="1"/>
</dbReference>
<feature type="signal peptide" evidence="2">
    <location>
        <begin position="1"/>
        <end position="28"/>
    </location>
</feature>
<feature type="transmembrane region" description="Helical" evidence="1">
    <location>
        <begin position="206"/>
        <end position="223"/>
    </location>
</feature>
<dbReference type="InterPro" id="IPR013424">
    <property type="entry name" value="Ice-binding_C"/>
</dbReference>
<evidence type="ECO:0000259" key="3">
    <source>
        <dbReference type="Pfam" id="PF07589"/>
    </source>
</evidence>
<comment type="caution">
    <text evidence="4">The sequence shown here is derived from an EMBL/GenBank/DDBJ whole genome shotgun (WGS) entry which is preliminary data.</text>
</comment>